<name>A0AAW2ILX4_9LAMI</name>
<dbReference type="InterPro" id="IPR001721">
    <property type="entry name" value="TD_ACT-like"/>
</dbReference>
<dbReference type="InterPro" id="IPR045865">
    <property type="entry name" value="ACT-like_dom_sf"/>
</dbReference>
<proteinExistence type="predicted"/>
<dbReference type="AlphaFoldDB" id="A0AAW2ILX4"/>
<dbReference type="EMBL" id="JACGWK010001747">
    <property type="protein sequence ID" value="KAL0283141.1"/>
    <property type="molecule type" value="Genomic_DNA"/>
</dbReference>
<feature type="domain" description="ACT-like" evidence="1">
    <location>
        <begin position="24"/>
        <end position="65"/>
    </location>
</feature>
<protein>
    <submittedName>
        <fullName evidence="2">Threonine dehydratase 1 biosynthetic, chloroplastic</fullName>
    </submittedName>
</protein>
<organism evidence="2">
    <name type="scientific">Sesamum angustifolium</name>
    <dbReference type="NCBI Taxonomy" id="2727405"/>
    <lineage>
        <taxon>Eukaryota</taxon>
        <taxon>Viridiplantae</taxon>
        <taxon>Streptophyta</taxon>
        <taxon>Embryophyta</taxon>
        <taxon>Tracheophyta</taxon>
        <taxon>Spermatophyta</taxon>
        <taxon>Magnoliopsida</taxon>
        <taxon>eudicotyledons</taxon>
        <taxon>Gunneridae</taxon>
        <taxon>Pentapetalae</taxon>
        <taxon>asterids</taxon>
        <taxon>lamiids</taxon>
        <taxon>Lamiales</taxon>
        <taxon>Pedaliaceae</taxon>
        <taxon>Sesamum</taxon>
    </lineage>
</organism>
<reference evidence="2" key="1">
    <citation type="submission" date="2020-06" db="EMBL/GenBank/DDBJ databases">
        <authorList>
            <person name="Li T."/>
            <person name="Hu X."/>
            <person name="Zhang T."/>
            <person name="Song X."/>
            <person name="Zhang H."/>
            <person name="Dai N."/>
            <person name="Sheng W."/>
            <person name="Hou X."/>
            <person name="Wei L."/>
        </authorList>
    </citation>
    <scope>NUCLEOTIDE SEQUENCE</scope>
    <source>
        <strain evidence="2">G01</strain>
        <tissue evidence="2">Leaf</tissue>
    </source>
</reference>
<evidence type="ECO:0000259" key="1">
    <source>
        <dbReference type="Pfam" id="PF00585"/>
    </source>
</evidence>
<dbReference type="InterPro" id="IPR038110">
    <property type="entry name" value="TD_ACT-like_sf"/>
</dbReference>
<comment type="caution">
    <text evidence="2">The sequence shown here is derived from an EMBL/GenBank/DDBJ whole genome shotgun (WGS) entry which is preliminary data.</text>
</comment>
<dbReference type="Pfam" id="PF00585">
    <property type="entry name" value="Thr_dehydrat_C"/>
    <property type="match status" value="1"/>
</dbReference>
<dbReference type="SUPFAM" id="SSF55021">
    <property type="entry name" value="ACT-like"/>
    <property type="match status" value="1"/>
</dbReference>
<sequence length="67" mass="7735">MGGRSNVKDELLCRFVFPERPGETGANVLVGIQVAQHEMDEFRDRANSLGYEYELETRNEAFQLLMR</sequence>
<reference evidence="2" key="2">
    <citation type="journal article" date="2024" name="Plant">
        <title>Genomic evolution and insights into agronomic trait innovations of Sesamum species.</title>
        <authorList>
            <person name="Miao H."/>
            <person name="Wang L."/>
            <person name="Qu L."/>
            <person name="Liu H."/>
            <person name="Sun Y."/>
            <person name="Le M."/>
            <person name="Wang Q."/>
            <person name="Wei S."/>
            <person name="Zheng Y."/>
            <person name="Lin W."/>
            <person name="Duan Y."/>
            <person name="Cao H."/>
            <person name="Xiong S."/>
            <person name="Wang X."/>
            <person name="Wei L."/>
            <person name="Li C."/>
            <person name="Ma Q."/>
            <person name="Ju M."/>
            <person name="Zhao R."/>
            <person name="Li G."/>
            <person name="Mu C."/>
            <person name="Tian Q."/>
            <person name="Mei H."/>
            <person name="Zhang T."/>
            <person name="Gao T."/>
            <person name="Zhang H."/>
        </authorList>
    </citation>
    <scope>NUCLEOTIDE SEQUENCE</scope>
    <source>
        <strain evidence="2">G01</strain>
    </source>
</reference>
<evidence type="ECO:0000313" key="2">
    <source>
        <dbReference type="EMBL" id="KAL0283141.1"/>
    </source>
</evidence>
<accession>A0AAW2ILX4</accession>
<gene>
    <name evidence="2" type="ORF">Sangu_2907600</name>
</gene>
<dbReference type="Gene3D" id="3.40.1020.10">
    <property type="entry name" value="Biosynthetic Threonine Deaminase, Domain 3"/>
    <property type="match status" value="1"/>
</dbReference>